<feature type="chain" id="PRO_5009920550" evidence="2">
    <location>
        <begin position="19"/>
        <end position="852"/>
    </location>
</feature>
<sequence length="852" mass="93187">MKTSVKIVVSLIFAFVLAMSCNSDDNTLKMDDDDVSQTDDDPTPGDGGGDGPTGSIELEQIEIHIGLPTDSGIDLSKTKVQSFLETFEVGADGSSKAYIAYGGPSFVYVTDEQDKLVLMGYVSKEHPDLNIKSMLEGALFFGLGTVVQPVEARMKFLDEFQDLPEIGPYVQELEAMYAADPTLLHSDSFYNWLNETATALLPEKEVIDLEKVLIDDTSMKSGVSVQQSDNDIFSVDVLNFWRRRAHAFLYKTEVKKEGSTGFEEILDARFIGSNNPTADFEQSVAPVTGLTSIQGNTMDIALGNGSNLGFTTNGPKSLPLLNDEVAAKYVVRIIGPGSGPGNHVLSSDEQFELNKLRIEALVLDAVIPIICNTIGITDIFKDSSNKFDIGPYTEAINVILASSPGVLDALDDGDLKTASVEFIKGVVANGSGTESFFKVLLGQLSKMGVSSASDLLTDEAALGKALAPLTIANAIMTATDIGRVFIAYQYAQRIETFNVTISQSKVRIDPAHTGIVKGEDVDLTAKILDDADVQPGEYSFNWRTTGLYGSLKENPGTDTNVYESDPNAALPPNAKDSIFVEIRKDGSLVGKDSTTINISPTKYRIRPDGLTIKGGNNVKLSIVDEQAKRLVNDETVKYKVVWSTNGQYGKLNSRNIQVTTEEDHSVNYECFDKETENGVEGISAKIYYAIYDGLTQELSEYELYDEIQGEVNIKNDDDTLIFYVPVSVRSKPPTLDGNFWHWSTATVWAFKPITEGIPEGMEIDRYYMDVIERVPSLIPDCANNSQTWYPGNEENDLDAEGTYSITCGVGAGSGHVDTWGRPEIQQYYSEFLARQNAVKGYAQVTVYLKPKS</sequence>
<keyword evidence="2" id="KW-0732">Signal</keyword>
<dbReference type="EMBL" id="FRAT01000002">
    <property type="protein sequence ID" value="SHK29262.1"/>
    <property type="molecule type" value="Genomic_DNA"/>
</dbReference>
<proteinExistence type="predicted"/>
<gene>
    <name evidence="3" type="ORF">SAMN04487891_1026</name>
    <name evidence="4" type="ORF">SAMN05216293_0681</name>
</gene>
<accession>A0A1M6R9Y6</accession>
<evidence type="ECO:0000313" key="6">
    <source>
        <dbReference type="Proteomes" id="UP000198940"/>
    </source>
</evidence>
<evidence type="ECO:0000313" key="4">
    <source>
        <dbReference type="EMBL" id="SHK29262.1"/>
    </source>
</evidence>
<organism evidence="4 5">
    <name type="scientific">Flagellimonas taeanensis</name>
    <dbReference type="NCBI Taxonomy" id="1005926"/>
    <lineage>
        <taxon>Bacteria</taxon>
        <taxon>Pseudomonadati</taxon>
        <taxon>Bacteroidota</taxon>
        <taxon>Flavobacteriia</taxon>
        <taxon>Flavobacteriales</taxon>
        <taxon>Flavobacteriaceae</taxon>
        <taxon>Flagellimonas</taxon>
    </lineage>
</organism>
<protein>
    <submittedName>
        <fullName evidence="4">Uncharacterized protein</fullName>
    </submittedName>
</protein>
<dbReference type="PROSITE" id="PS51257">
    <property type="entry name" value="PROKAR_LIPOPROTEIN"/>
    <property type="match status" value="1"/>
</dbReference>
<comment type="caution">
    <text evidence="4">The sequence shown here is derived from an EMBL/GenBank/DDBJ whole genome shotgun (WGS) entry which is preliminary data.</text>
</comment>
<dbReference type="Proteomes" id="UP000198940">
    <property type="component" value="Unassembled WGS sequence"/>
</dbReference>
<feature type="region of interest" description="Disordered" evidence="1">
    <location>
        <begin position="27"/>
        <end position="55"/>
    </location>
</feature>
<evidence type="ECO:0000256" key="2">
    <source>
        <dbReference type="SAM" id="SignalP"/>
    </source>
</evidence>
<dbReference type="STRING" id="1055723.SAMN05216293_0681"/>
<name>A0A1M6R9Y6_9FLAO</name>
<dbReference type="AlphaFoldDB" id="A0A1M6R9Y6"/>
<evidence type="ECO:0000313" key="5">
    <source>
        <dbReference type="Proteomes" id="UP000184031"/>
    </source>
</evidence>
<dbReference type="RefSeq" id="WP_072876915.1">
    <property type="nucleotide sequence ID" value="NZ_FOKU01000002.1"/>
</dbReference>
<feature type="signal peptide" evidence="2">
    <location>
        <begin position="1"/>
        <end position="18"/>
    </location>
</feature>
<keyword evidence="6" id="KW-1185">Reference proteome</keyword>
<evidence type="ECO:0000256" key="1">
    <source>
        <dbReference type="SAM" id="MobiDB-lite"/>
    </source>
</evidence>
<reference evidence="4 5" key="1">
    <citation type="submission" date="2016-11" db="EMBL/GenBank/DDBJ databases">
        <authorList>
            <person name="Varghese N."/>
            <person name="Submissions S."/>
        </authorList>
    </citation>
    <scope>NUCLEOTIDE SEQUENCE [LARGE SCALE GENOMIC DNA]</scope>
    <source>
        <strain evidence="4 5">CGMCC 1.12174</strain>
        <strain evidence="3 6">DSM 26351</strain>
    </source>
</reference>
<evidence type="ECO:0000313" key="3">
    <source>
        <dbReference type="EMBL" id="SFB74544.1"/>
    </source>
</evidence>
<feature type="compositionally biased region" description="Acidic residues" evidence="1">
    <location>
        <begin position="31"/>
        <end position="43"/>
    </location>
</feature>
<dbReference type="OrthoDB" id="1401154at2"/>
<dbReference type="EMBL" id="FOKU01000002">
    <property type="protein sequence ID" value="SFB74544.1"/>
    <property type="molecule type" value="Genomic_DNA"/>
</dbReference>
<dbReference type="Proteomes" id="UP000184031">
    <property type="component" value="Unassembled WGS sequence"/>
</dbReference>